<reference evidence="3" key="1">
    <citation type="submission" date="2021-01" db="EMBL/GenBank/DDBJ databases">
        <title>A chromosome-scale assembly of European eel, Anguilla anguilla.</title>
        <authorList>
            <person name="Henkel C."/>
            <person name="Jong-Raadsen S.A."/>
            <person name="Dufour S."/>
            <person name="Weltzien F.-A."/>
            <person name="Palstra A.P."/>
            <person name="Pelster B."/>
            <person name="Spaink H.P."/>
            <person name="Van Den Thillart G.E."/>
            <person name="Jansen H."/>
            <person name="Zahm M."/>
            <person name="Klopp C."/>
            <person name="Cedric C."/>
            <person name="Louis A."/>
            <person name="Berthelot C."/>
            <person name="Parey E."/>
            <person name="Roest Crollius H."/>
            <person name="Montfort J."/>
            <person name="Robinson-Rechavi M."/>
            <person name="Bucao C."/>
            <person name="Bouchez O."/>
            <person name="Gislard M."/>
            <person name="Lluch J."/>
            <person name="Milhes M."/>
            <person name="Lampietro C."/>
            <person name="Lopez Roques C."/>
            <person name="Donnadieu C."/>
            <person name="Braasch I."/>
            <person name="Desvignes T."/>
            <person name="Postlethwait J."/>
            <person name="Bobe J."/>
            <person name="Guiguen Y."/>
            <person name="Dirks R."/>
        </authorList>
    </citation>
    <scope>NUCLEOTIDE SEQUENCE</scope>
    <source>
        <strain evidence="3">Tag_6206</strain>
        <tissue evidence="3">Liver</tissue>
    </source>
</reference>
<dbReference type="Proteomes" id="UP001044222">
    <property type="component" value="Chromosome 7"/>
</dbReference>
<dbReference type="EMBL" id="JAFIRN010000007">
    <property type="protein sequence ID" value="KAG5845632.1"/>
    <property type="molecule type" value="Genomic_DNA"/>
</dbReference>
<sequence length="447" mass="50395">MSSLISRLGLERERNIQKLFPEPVSLCLLYKASHHGFTLSALREKSENQGRFVLIVYLETGAVRGGYISKHLPRQACADPEAFVFSVDEKSATSFPVQDHSKAFLYEGQKVAFGDCLQLLSENKKMYVVSKPDDIYGDFWAEETADCLEVEVHRVQDVGDVLLNPWMEVTWTENHKEELRQNLVSFKPTSEVLSKARVLLLGPVGSGKSSFINSIRSVMYRHIFLMPYVGTMQDGFTKKLKSCEIRAQKGGPPTPLTLCDVLALGESEETGLTLHDTLEVIKGHVPEGHKFQSNAPINPATAGYRLAPAMKDRIHCVAFVLDATEVLFYSKSLQDKLKELRWELSDMDIPHVILLTKVDQVCKAVEADVQYVYRSRIVKERMHKAAELMGLPVSFVLPVKNYSSELSVNCNTDILLLSALNCMLRSIDDFLEDYTPSPQEIEQRQTF</sequence>
<dbReference type="PANTHER" id="PTHR14241:SF28">
    <property type="entry name" value="INTERFERON-INDUCED PROTEIN 44-LIKE"/>
    <property type="match status" value="1"/>
</dbReference>
<comment type="caution">
    <text evidence="3">The sequence shown here is derived from an EMBL/GenBank/DDBJ whole genome shotgun (WGS) entry which is preliminary data.</text>
</comment>
<dbReference type="GO" id="GO:0006955">
    <property type="term" value="P:immune response"/>
    <property type="evidence" value="ECO:0007669"/>
    <property type="project" value="TreeGrafter"/>
</dbReference>
<dbReference type="CDD" id="cd00882">
    <property type="entry name" value="Ras_like_GTPase"/>
    <property type="match status" value="1"/>
</dbReference>
<dbReference type="InterPro" id="IPR027417">
    <property type="entry name" value="P-loop_NTPase"/>
</dbReference>
<accession>A0A9D3MCQ9</accession>
<proteinExistence type="inferred from homology"/>
<dbReference type="InterPro" id="IPR006571">
    <property type="entry name" value="TLDc_dom"/>
</dbReference>
<protein>
    <recommendedName>
        <fullName evidence="2">TLDc domain-containing protein</fullName>
    </recommendedName>
</protein>
<feature type="domain" description="TLDc" evidence="2">
    <location>
        <begin position="3"/>
        <end position="156"/>
    </location>
</feature>
<dbReference type="AlphaFoldDB" id="A0A9D3MCQ9"/>
<keyword evidence="4" id="KW-1185">Reference proteome</keyword>
<gene>
    <name evidence="3" type="ORF">ANANG_G00141340</name>
</gene>
<name>A0A9D3MCQ9_ANGAN</name>
<dbReference type="PROSITE" id="PS51886">
    <property type="entry name" value="TLDC"/>
    <property type="match status" value="1"/>
</dbReference>
<dbReference type="Gene3D" id="3.40.50.300">
    <property type="entry name" value="P-loop containing nucleotide triphosphate hydrolases"/>
    <property type="match status" value="1"/>
</dbReference>
<evidence type="ECO:0000313" key="3">
    <source>
        <dbReference type="EMBL" id="KAG5845632.1"/>
    </source>
</evidence>
<organism evidence="3 4">
    <name type="scientific">Anguilla anguilla</name>
    <name type="common">European freshwater eel</name>
    <name type="synonym">Muraena anguilla</name>
    <dbReference type="NCBI Taxonomy" id="7936"/>
    <lineage>
        <taxon>Eukaryota</taxon>
        <taxon>Metazoa</taxon>
        <taxon>Chordata</taxon>
        <taxon>Craniata</taxon>
        <taxon>Vertebrata</taxon>
        <taxon>Euteleostomi</taxon>
        <taxon>Actinopterygii</taxon>
        <taxon>Neopterygii</taxon>
        <taxon>Teleostei</taxon>
        <taxon>Anguilliformes</taxon>
        <taxon>Anguillidae</taxon>
        <taxon>Anguilla</taxon>
    </lineage>
</organism>
<evidence type="ECO:0000313" key="4">
    <source>
        <dbReference type="Proteomes" id="UP001044222"/>
    </source>
</evidence>
<dbReference type="Pfam" id="PF07534">
    <property type="entry name" value="TLD"/>
    <property type="match status" value="1"/>
</dbReference>
<dbReference type="PANTHER" id="PTHR14241">
    <property type="entry name" value="INTERFERON-INDUCED PROTEIN 44"/>
    <property type="match status" value="1"/>
</dbReference>
<evidence type="ECO:0000259" key="2">
    <source>
        <dbReference type="PROSITE" id="PS51886"/>
    </source>
</evidence>
<evidence type="ECO:0000256" key="1">
    <source>
        <dbReference type="ARBA" id="ARBA00009243"/>
    </source>
</evidence>
<dbReference type="SUPFAM" id="SSF52540">
    <property type="entry name" value="P-loop containing nucleoside triphosphate hydrolases"/>
    <property type="match status" value="1"/>
</dbReference>
<comment type="similarity">
    <text evidence="1">Belongs to the IFI44 family.</text>
</comment>